<reference evidence="3" key="1">
    <citation type="submission" date="2023-07" db="EMBL/GenBank/DDBJ databases">
        <title>Bacterial whole genome sequence for Sphingobium sp. HBC34.</title>
        <authorList>
            <person name="Le V."/>
            <person name="Ko S.-R."/>
            <person name="Ahn C.-Y."/>
            <person name="Oh H.-M."/>
        </authorList>
    </citation>
    <scope>NUCLEOTIDE SEQUENCE</scope>
    <source>
        <strain evidence="3">HBC34</strain>
    </source>
</reference>
<dbReference type="InterPro" id="IPR000305">
    <property type="entry name" value="GIY-YIG_endonuc"/>
</dbReference>
<gene>
    <name evidence="3" type="ORF">Q4610_06295</name>
</gene>
<evidence type="ECO:0000313" key="3">
    <source>
        <dbReference type="EMBL" id="MDO7834652.1"/>
    </source>
</evidence>
<dbReference type="InterPro" id="IPR050190">
    <property type="entry name" value="UPF0213_domain"/>
</dbReference>
<dbReference type="Gene3D" id="3.40.1440.10">
    <property type="entry name" value="GIY-YIG endonuclease"/>
    <property type="match status" value="1"/>
</dbReference>
<protein>
    <submittedName>
        <fullName evidence="3">GIY-YIG nuclease family protein</fullName>
    </submittedName>
</protein>
<dbReference type="RefSeq" id="WP_304535559.1">
    <property type="nucleotide sequence ID" value="NZ_JAUQOM010000002.1"/>
</dbReference>
<evidence type="ECO:0000256" key="1">
    <source>
        <dbReference type="ARBA" id="ARBA00007435"/>
    </source>
</evidence>
<feature type="domain" description="GIY-YIG" evidence="2">
    <location>
        <begin position="1"/>
        <end position="71"/>
    </location>
</feature>
<dbReference type="Pfam" id="PF01541">
    <property type="entry name" value="GIY-YIG"/>
    <property type="match status" value="1"/>
</dbReference>
<dbReference type="PANTHER" id="PTHR34477:SF5">
    <property type="entry name" value="BSL5627 PROTEIN"/>
    <property type="match status" value="1"/>
</dbReference>
<comment type="caution">
    <text evidence="3">The sequence shown here is derived from an EMBL/GenBank/DDBJ whole genome shotgun (WGS) entry which is preliminary data.</text>
</comment>
<accession>A0ABT8ZKC8</accession>
<dbReference type="EMBL" id="JAUQOM010000002">
    <property type="protein sequence ID" value="MDO7834652.1"/>
    <property type="molecule type" value="Genomic_DNA"/>
</dbReference>
<proteinExistence type="inferred from homology"/>
<evidence type="ECO:0000313" key="4">
    <source>
        <dbReference type="Proteomes" id="UP001176471"/>
    </source>
</evidence>
<evidence type="ECO:0000259" key="2">
    <source>
        <dbReference type="PROSITE" id="PS50164"/>
    </source>
</evidence>
<dbReference type="InterPro" id="IPR035901">
    <property type="entry name" value="GIY-YIG_endonuc_sf"/>
</dbReference>
<comment type="similarity">
    <text evidence="1">Belongs to the UPF0213 family.</text>
</comment>
<organism evidence="3 4">
    <name type="scientific">Sphingobium cyanobacteriorum</name>
    <dbReference type="NCBI Taxonomy" id="3063954"/>
    <lineage>
        <taxon>Bacteria</taxon>
        <taxon>Pseudomonadati</taxon>
        <taxon>Pseudomonadota</taxon>
        <taxon>Alphaproteobacteria</taxon>
        <taxon>Sphingomonadales</taxon>
        <taxon>Sphingomonadaceae</taxon>
        <taxon>Sphingobium</taxon>
    </lineage>
</organism>
<dbReference type="Proteomes" id="UP001176471">
    <property type="component" value="Unassembled WGS sequence"/>
</dbReference>
<dbReference type="PANTHER" id="PTHR34477">
    <property type="entry name" value="UPF0213 PROTEIN YHBQ"/>
    <property type="match status" value="1"/>
</dbReference>
<name>A0ABT8ZKC8_9SPHN</name>
<dbReference type="CDD" id="cd10448">
    <property type="entry name" value="GIY-YIG_unchar_3"/>
    <property type="match status" value="1"/>
</dbReference>
<sequence length="88" mass="10479">MMASRRNGTLYLGVTSDLAGRAYQHRNALVDGFTKEHGCTMLVWFAAFDDLQEARQRELQMKKWKRAWKITLIERENPRWLDLFETLF</sequence>
<keyword evidence="4" id="KW-1185">Reference proteome</keyword>
<dbReference type="SUPFAM" id="SSF82771">
    <property type="entry name" value="GIY-YIG endonuclease"/>
    <property type="match status" value="1"/>
</dbReference>
<dbReference type="PROSITE" id="PS50164">
    <property type="entry name" value="GIY_YIG"/>
    <property type="match status" value="1"/>
</dbReference>